<name>A0A9Q3DGQ2_9BASI</name>
<evidence type="ECO:0000313" key="3">
    <source>
        <dbReference type="Proteomes" id="UP000765509"/>
    </source>
</evidence>
<feature type="compositionally biased region" description="Low complexity" evidence="1">
    <location>
        <begin position="1"/>
        <end position="32"/>
    </location>
</feature>
<gene>
    <name evidence="2" type="ORF">O181_039866</name>
</gene>
<protein>
    <submittedName>
        <fullName evidence="2">Uncharacterized protein</fullName>
    </submittedName>
</protein>
<evidence type="ECO:0000313" key="2">
    <source>
        <dbReference type="EMBL" id="MBW0500151.1"/>
    </source>
</evidence>
<reference evidence="2" key="1">
    <citation type="submission" date="2021-03" db="EMBL/GenBank/DDBJ databases">
        <title>Draft genome sequence of rust myrtle Austropuccinia psidii MF-1, a brazilian biotype.</title>
        <authorList>
            <person name="Quecine M.C."/>
            <person name="Pachon D.M.R."/>
            <person name="Bonatelli M.L."/>
            <person name="Correr F.H."/>
            <person name="Franceschini L.M."/>
            <person name="Leite T.F."/>
            <person name="Margarido G.R.A."/>
            <person name="Almeida C.A."/>
            <person name="Ferrarezi J.A."/>
            <person name="Labate C.A."/>
        </authorList>
    </citation>
    <scope>NUCLEOTIDE SEQUENCE</scope>
    <source>
        <strain evidence="2">MF-1</strain>
    </source>
</reference>
<organism evidence="2 3">
    <name type="scientific">Austropuccinia psidii MF-1</name>
    <dbReference type="NCBI Taxonomy" id="1389203"/>
    <lineage>
        <taxon>Eukaryota</taxon>
        <taxon>Fungi</taxon>
        <taxon>Dikarya</taxon>
        <taxon>Basidiomycota</taxon>
        <taxon>Pucciniomycotina</taxon>
        <taxon>Pucciniomycetes</taxon>
        <taxon>Pucciniales</taxon>
        <taxon>Sphaerophragmiaceae</taxon>
        <taxon>Austropuccinia</taxon>
    </lineage>
</organism>
<sequence>MSHTYAPAPAAAQAPTPAPATAQATTNASTPTIAQALTETHGTTPEPPANRQCHLTLGPHILWLCLHVSHPFTRGIVWRASPVSPRKCQYVRCGYETLIKNQVLFLSSKFV</sequence>
<feature type="region of interest" description="Disordered" evidence="1">
    <location>
        <begin position="1"/>
        <end position="50"/>
    </location>
</feature>
<feature type="compositionally biased region" description="Polar residues" evidence="1">
    <location>
        <begin position="33"/>
        <end position="43"/>
    </location>
</feature>
<dbReference type="AlphaFoldDB" id="A0A9Q3DGQ2"/>
<dbReference type="EMBL" id="AVOT02015665">
    <property type="protein sequence ID" value="MBW0500151.1"/>
    <property type="molecule type" value="Genomic_DNA"/>
</dbReference>
<comment type="caution">
    <text evidence="2">The sequence shown here is derived from an EMBL/GenBank/DDBJ whole genome shotgun (WGS) entry which is preliminary data.</text>
</comment>
<dbReference type="Proteomes" id="UP000765509">
    <property type="component" value="Unassembled WGS sequence"/>
</dbReference>
<evidence type="ECO:0000256" key="1">
    <source>
        <dbReference type="SAM" id="MobiDB-lite"/>
    </source>
</evidence>
<accession>A0A9Q3DGQ2</accession>
<keyword evidence="3" id="KW-1185">Reference proteome</keyword>
<proteinExistence type="predicted"/>